<proteinExistence type="predicted"/>
<feature type="compositionally biased region" description="Basic and acidic residues" evidence="1">
    <location>
        <begin position="304"/>
        <end position="314"/>
    </location>
</feature>
<feature type="region of interest" description="Disordered" evidence="1">
    <location>
        <begin position="1"/>
        <end position="25"/>
    </location>
</feature>
<name>A0ABY7GFD2_MYAAR</name>
<reference evidence="2" key="1">
    <citation type="submission" date="2022-11" db="EMBL/GenBank/DDBJ databases">
        <title>Centuries of genome instability and evolution in soft-shell clam transmissible cancer (bioRxiv).</title>
        <authorList>
            <person name="Hart S.F.M."/>
            <person name="Yonemitsu M.A."/>
            <person name="Giersch R.M."/>
            <person name="Beal B.F."/>
            <person name="Arriagada G."/>
            <person name="Davis B.W."/>
            <person name="Ostrander E.A."/>
            <person name="Goff S.P."/>
            <person name="Metzger M.J."/>
        </authorList>
    </citation>
    <scope>NUCLEOTIDE SEQUENCE</scope>
    <source>
        <strain evidence="2">MELC-2E11</strain>
        <tissue evidence="2">Siphon/mantle</tissue>
    </source>
</reference>
<feature type="region of interest" description="Disordered" evidence="1">
    <location>
        <begin position="201"/>
        <end position="368"/>
    </location>
</feature>
<feature type="compositionally biased region" description="Basic and acidic residues" evidence="1">
    <location>
        <begin position="247"/>
        <end position="260"/>
    </location>
</feature>
<dbReference type="PANTHER" id="PTHR36871:SF1">
    <property type="entry name" value="COILED-COIL DOMAIN-CONTAINING PROTEIN 190"/>
    <property type="match status" value="1"/>
</dbReference>
<dbReference type="Proteomes" id="UP001164746">
    <property type="component" value="Chromosome 17"/>
</dbReference>
<protein>
    <submittedName>
        <fullName evidence="2">Uncharacterized protein</fullName>
    </submittedName>
</protein>
<keyword evidence="3" id="KW-1185">Reference proteome</keyword>
<dbReference type="PANTHER" id="PTHR36871">
    <property type="entry name" value="COILED-COIL DOMAIN-CONTAINING PROTEIN 190"/>
    <property type="match status" value="1"/>
</dbReference>
<feature type="compositionally biased region" description="Basic and acidic residues" evidence="1">
    <location>
        <begin position="336"/>
        <end position="345"/>
    </location>
</feature>
<gene>
    <name evidence="2" type="ORF">MAR_034178</name>
</gene>
<evidence type="ECO:0000313" key="3">
    <source>
        <dbReference type="Proteomes" id="UP001164746"/>
    </source>
</evidence>
<feature type="compositionally biased region" description="Polar residues" evidence="1">
    <location>
        <begin position="281"/>
        <end position="290"/>
    </location>
</feature>
<accession>A0ABY7GFD2</accession>
<evidence type="ECO:0000313" key="2">
    <source>
        <dbReference type="EMBL" id="WAR31636.1"/>
    </source>
</evidence>
<sequence>MSWYSHMMRSQEIARGKNRREARRAENRRVGAEFVAQYRLAALDKEKKMIEKELERIRQGVHRPPKLDDRAKEKDKHVLTVTSPRYKQMNTQRKQYDDNEKSNAFVTQSINPVYSEDENKLYDAIVFLQNNPSALVPVLAAHAKSDAYLETLGRITPHLKSAQGENQPFVPRYLQDKATNTEKAVLLNKYTSLLHRSSPILRRSSPLRTRPSGGPLTNRESPLLQGEHAGNSSYRASAPLPHIENINTERTDDRTPRDGQADIPNGAQSLRNDGNVEKNLHTGTGNLSSPRRNKPKPLTDLTDSELKAARDKINHRLGNNADDIDMSTSDAAVTDTKSKADDKKSKPVPKAMFPAFDPDTYNPDGSLRTVHQMPEFDQRWEQAEKARYIRTKDLLDRDRELSVNEIFDKGDRSEQTKS</sequence>
<dbReference type="EMBL" id="CP111028">
    <property type="protein sequence ID" value="WAR31636.1"/>
    <property type="molecule type" value="Genomic_DNA"/>
</dbReference>
<dbReference type="InterPro" id="IPR031525">
    <property type="entry name" value="CC190"/>
</dbReference>
<organism evidence="2 3">
    <name type="scientific">Mya arenaria</name>
    <name type="common">Soft-shell clam</name>
    <dbReference type="NCBI Taxonomy" id="6604"/>
    <lineage>
        <taxon>Eukaryota</taxon>
        <taxon>Metazoa</taxon>
        <taxon>Spiralia</taxon>
        <taxon>Lophotrochozoa</taxon>
        <taxon>Mollusca</taxon>
        <taxon>Bivalvia</taxon>
        <taxon>Autobranchia</taxon>
        <taxon>Heteroconchia</taxon>
        <taxon>Euheterodonta</taxon>
        <taxon>Imparidentia</taxon>
        <taxon>Neoheterodontei</taxon>
        <taxon>Myida</taxon>
        <taxon>Myoidea</taxon>
        <taxon>Myidae</taxon>
        <taxon>Mya</taxon>
    </lineage>
</organism>
<feature type="compositionally biased region" description="Low complexity" evidence="1">
    <location>
        <begin position="201"/>
        <end position="212"/>
    </location>
</feature>
<evidence type="ECO:0000256" key="1">
    <source>
        <dbReference type="SAM" id="MobiDB-lite"/>
    </source>
</evidence>